<evidence type="ECO:0000313" key="3">
    <source>
        <dbReference type="Proteomes" id="UP000751190"/>
    </source>
</evidence>
<protein>
    <submittedName>
        <fullName evidence="2">Uncharacterized protein</fullName>
    </submittedName>
</protein>
<organism evidence="2 3">
    <name type="scientific">Diacronema lutheri</name>
    <name type="common">Unicellular marine alga</name>
    <name type="synonym">Monochrysis lutheri</name>
    <dbReference type="NCBI Taxonomy" id="2081491"/>
    <lineage>
        <taxon>Eukaryota</taxon>
        <taxon>Haptista</taxon>
        <taxon>Haptophyta</taxon>
        <taxon>Pavlovophyceae</taxon>
        <taxon>Pavlovales</taxon>
        <taxon>Pavlovaceae</taxon>
        <taxon>Diacronema</taxon>
    </lineage>
</organism>
<feature type="compositionally biased region" description="Polar residues" evidence="1">
    <location>
        <begin position="96"/>
        <end position="108"/>
    </location>
</feature>
<feature type="compositionally biased region" description="Low complexity" evidence="1">
    <location>
        <begin position="152"/>
        <end position="177"/>
    </location>
</feature>
<proteinExistence type="predicted"/>
<dbReference type="Proteomes" id="UP000751190">
    <property type="component" value="Unassembled WGS sequence"/>
</dbReference>
<evidence type="ECO:0000313" key="2">
    <source>
        <dbReference type="EMBL" id="KAG8466750.1"/>
    </source>
</evidence>
<name>A0A8J5XWH5_DIALT</name>
<keyword evidence="3" id="KW-1185">Reference proteome</keyword>
<dbReference type="EMBL" id="JAGTXO010000007">
    <property type="protein sequence ID" value="KAG8466750.1"/>
    <property type="molecule type" value="Genomic_DNA"/>
</dbReference>
<evidence type="ECO:0000256" key="1">
    <source>
        <dbReference type="SAM" id="MobiDB-lite"/>
    </source>
</evidence>
<comment type="caution">
    <text evidence="2">The sequence shown here is derived from an EMBL/GenBank/DDBJ whole genome shotgun (WGS) entry which is preliminary data.</text>
</comment>
<reference evidence="2" key="1">
    <citation type="submission" date="2021-05" db="EMBL/GenBank/DDBJ databases">
        <title>The genome of the haptophyte Pavlova lutheri (Diacronema luteri, Pavlovales) - a model for lipid biosynthesis in eukaryotic algae.</title>
        <authorList>
            <person name="Hulatt C.J."/>
            <person name="Posewitz M.C."/>
        </authorList>
    </citation>
    <scope>NUCLEOTIDE SEQUENCE</scope>
    <source>
        <strain evidence="2">NIVA-4/92</strain>
    </source>
</reference>
<feature type="compositionally biased region" description="Gly residues" evidence="1">
    <location>
        <begin position="132"/>
        <end position="151"/>
    </location>
</feature>
<accession>A0A8J5XWH5</accession>
<sequence length="192" mass="20237">MAAHVGRAEPIAHQVDAMLTDLEDRVNRSLERLEFTDEVIQLCILRITKELIMKSVRNRELQQQQRQFNPHLSTYQRARPFTDGLLYGTGAVTHVLNPSGTTSFTSAQKRIPDDAEEHADERALGSPATSGIGSGGSKETGAGTGGTGTGTPAGSDTGDADCTSGGSPPGPAGSEEPQPIGGDPPPRDMDDE</sequence>
<gene>
    <name evidence="2" type="ORF">KFE25_008129</name>
</gene>
<feature type="region of interest" description="Disordered" evidence="1">
    <location>
        <begin position="94"/>
        <end position="192"/>
    </location>
</feature>
<dbReference type="AlphaFoldDB" id="A0A8J5XWH5"/>